<evidence type="ECO:0000313" key="2">
    <source>
        <dbReference type="Proteomes" id="UP001185922"/>
    </source>
</evidence>
<protein>
    <recommendedName>
        <fullName evidence="3">ABM domain-containing protein</fullName>
    </recommendedName>
</protein>
<dbReference type="Proteomes" id="UP001185922">
    <property type="component" value="Unassembled WGS sequence"/>
</dbReference>
<evidence type="ECO:0008006" key="3">
    <source>
        <dbReference type="Google" id="ProtNLM"/>
    </source>
</evidence>
<proteinExistence type="predicted"/>
<organism evidence="1 2">
    <name type="scientific">Gordonia amicalis</name>
    <dbReference type="NCBI Taxonomy" id="89053"/>
    <lineage>
        <taxon>Bacteria</taxon>
        <taxon>Bacillati</taxon>
        <taxon>Actinomycetota</taxon>
        <taxon>Actinomycetes</taxon>
        <taxon>Mycobacteriales</taxon>
        <taxon>Gordoniaceae</taxon>
        <taxon>Gordonia</taxon>
    </lineage>
</organism>
<dbReference type="RefSeq" id="WP_024498464.1">
    <property type="nucleotide sequence ID" value="NZ_CP091855.1"/>
</dbReference>
<dbReference type="GeneID" id="77173229"/>
<accession>A0AAE4U968</accession>
<sequence>MAVFAWTQDVPIDAEMYGEIAQRIGDTPMPGLIVHLVIENADKTVSYLDVWDSEESCFDAMEKVVHPAVRPVLAAHGVNPPGEPPRTPATVLEVRFADGAAVGP</sequence>
<name>A0AAE4U968_9ACTN</name>
<reference evidence="1" key="1">
    <citation type="submission" date="2023-10" db="EMBL/GenBank/DDBJ databases">
        <title>Development of a sustainable strategy for remediation of hydrocarbon-contaminated territories based on the waste exchange concept.</title>
        <authorList>
            <person name="Krivoruchko A."/>
        </authorList>
    </citation>
    <scope>NUCLEOTIDE SEQUENCE</scope>
    <source>
        <strain evidence="1">IEGM 1279</strain>
    </source>
</reference>
<dbReference type="EMBL" id="JAWLKH010000001">
    <property type="protein sequence ID" value="MDV6310487.1"/>
    <property type="molecule type" value="Genomic_DNA"/>
</dbReference>
<dbReference type="AlphaFoldDB" id="A0AAE4U968"/>
<evidence type="ECO:0000313" key="1">
    <source>
        <dbReference type="EMBL" id="MDV6310487.1"/>
    </source>
</evidence>
<comment type="caution">
    <text evidence="1">The sequence shown here is derived from an EMBL/GenBank/DDBJ whole genome shotgun (WGS) entry which is preliminary data.</text>
</comment>
<gene>
    <name evidence="1" type="ORF">R3Q15_00995</name>
</gene>